<dbReference type="EMBL" id="LAJE02000044">
    <property type="protein sequence ID" value="OEO32924.1"/>
    <property type="molecule type" value="Genomic_DNA"/>
</dbReference>
<dbReference type="Proteomes" id="UP000095463">
    <property type="component" value="Unassembled WGS sequence"/>
</dbReference>
<name>A0A1E5XWH6_9HYPH</name>
<sequence>MSMPKYTVTLYDFRAKPPSVTLPQTVEAPEPMSAARQLTDQPLVLNGHFANLVAEVTRYEGSELAQRVMFYRKL</sequence>
<evidence type="ECO:0000313" key="2">
    <source>
        <dbReference type="Proteomes" id="UP000095463"/>
    </source>
</evidence>
<proteinExistence type="predicted"/>
<organism evidence="1 2">
    <name type="scientific">Devosia insulae DS-56</name>
    <dbReference type="NCBI Taxonomy" id="1116389"/>
    <lineage>
        <taxon>Bacteria</taxon>
        <taxon>Pseudomonadati</taxon>
        <taxon>Pseudomonadota</taxon>
        <taxon>Alphaproteobacteria</taxon>
        <taxon>Hyphomicrobiales</taxon>
        <taxon>Devosiaceae</taxon>
        <taxon>Devosia</taxon>
    </lineage>
</organism>
<accession>A0A1E5XWH6</accession>
<reference evidence="1 2" key="1">
    <citation type="journal article" date="2015" name="Genome Announc.">
        <title>Genome Assemblies of Three Soil-Associated Devosia species: D. insulae, D. limi, and D. soli.</title>
        <authorList>
            <person name="Hassan Y.I."/>
            <person name="Lepp D."/>
            <person name="Zhou T."/>
        </authorList>
    </citation>
    <scope>NUCLEOTIDE SEQUENCE [LARGE SCALE GENOMIC DNA]</scope>
    <source>
        <strain evidence="1 2">DS-56</strain>
    </source>
</reference>
<evidence type="ECO:0000313" key="1">
    <source>
        <dbReference type="EMBL" id="OEO32924.1"/>
    </source>
</evidence>
<gene>
    <name evidence="1" type="ORF">VW23_008910</name>
</gene>
<dbReference type="AlphaFoldDB" id="A0A1E5XWH6"/>
<protein>
    <submittedName>
        <fullName evidence="1">Uncharacterized protein</fullName>
    </submittedName>
</protein>
<comment type="caution">
    <text evidence="1">The sequence shown here is derived from an EMBL/GenBank/DDBJ whole genome shotgun (WGS) entry which is preliminary data.</text>
</comment>
<keyword evidence="2" id="KW-1185">Reference proteome</keyword>